<keyword evidence="3" id="KW-0560">Oxidoreductase</keyword>
<dbReference type="AlphaFoldDB" id="A0A4U0P5Z5"/>
<name>A0A4U0P5Z5_9NEIS</name>
<keyword evidence="4" id="KW-0520">NAD</keyword>
<protein>
    <recommendedName>
        <fullName evidence="2">precorrin-2 dehydrogenase</fullName>
        <ecNumber evidence="2">1.3.1.76</ecNumber>
    </recommendedName>
</protein>
<organism evidence="11 12">
    <name type="scientific">Chitiniphilus eburneus</name>
    <dbReference type="NCBI Taxonomy" id="2571148"/>
    <lineage>
        <taxon>Bacteria</taxon>
        <taxon>Pseudomonadati</taxon>
        <taxon>Pseudomonadota</taxon>
        <taxon>Betaproteobacteria</taxon>
        <taxon>Neisseriales</taxon>
        <taxon>Chitinibacteraceae</taxon>
        <taxon>Chitiniphilus</taxon>
    </lineage>
</organism>
<keyword evidence="12" id="KW-1185">Reference proteome</keyword>
<dbReference type="Proteomes" id="UP000310016">
    <property type="component" value="Unassembled WGS sequence"/>
</dbReference>
<evidence type="ECO:0000313" key="11">
    <source>
        <dbReference type="EMBL" id="TJZ62670.1"/>
    </source>
</evidence>
<dbReference type="InterPro" id="IPR036291">
    <property type="entry name" value="NAD(P)-bd_dom_sf"/>
</dbReference>
<dbReference type="SUPFAM" id="SSF51735">
    <property type="entry name" value="NAD(P)-binding Rossmann-fold domains"/>
    <property type="match status" value="1"/>
</dbReference>
<comment type="pathway">
    <text evidence="1">Porphyrin-containing compound metabolism; siroheme biosynthesis; sirohydrochlorin from precorrin-2: step 1/1.</text>
</comment>
<dbReference type="GO" id="GO:0004325">
    <property type="term" value="F:ferrochelatase activity"/>
    <property type="evidence" value="ECO:0007669"/>
    <property type="project" value="InterPro"/>
</dbReference>
<dbReference type="PANTHER" id="PTHR35330">
    <property type="entry name" value="SIROHEME BIOSYNTHESIS PROTEIN MET8"/>
    <property type="match status" value="1"/>
</dbReference>
<reference evidence="11 12" key="1">
    <citation type="submission" date="2019-04" db="EMBL/GenBank/DDBJ databases">
        <title>Chitiniphilus eburnea sp. nov., a novel chitinolytic bacterium isolated from aquaculture sludge.</title>
        <authorList>
            <person name="Sheng M."/>
        </authorList>
    </citation>
    <scope>NUCLEOTIDE SEQUENCE [LARGE SCALE GENOMIC DNA]</scope>
    <source>
        <strain evidence="11 12">HX-2-15</strain>
    </source>
</reference>
<dbReference type="UniPathway" id="UPA00262">
    <property type="reaction ID" value="UER00222"/>
</dbReference>
<comment type="catalytic activity">
    <reaction evidence="8">
        <text>precorrin-2 + NAD(+) = sirohydrochlorin + NADH + 2 H(+)</text>
        <dbReference type="Rhea" id="RHEA:15613"/>
        <dbReference type="ChEBI" id="CHEBI:15378"/>
        <dbReference type="ChEBI" id="CHEBI:57540"/>
        <dbReference type="ChEBI" id="CHEBI:57945"/>
        <dbReference type="ChEBI" id="CHEBI:58351"/>
        <dbReference type="ChEBI" id="CHEBI:58827"/>
        <dbReference type="EC" id="1.3.1.76"/>
    </reaction>
</comment>
<dbReference type="GO" id="GO:0043115">
    <property type="term" value="F:precorrin-2 dehydrogenase activity"/>
    <property type="evidence" value="ECO:0007669"/>
    <property type="project" value="UniProtKB-EC"/>
</dbReference>
<dbReference type="InterPro" id="IPR037115">
    <property type="entry name" value="Sirohaem_synt_dimer_dom_sf"/>
</dbReference>
<gene>
    <name evidence="11" type="ORF">FAZ21_19820</name>
</gene>
<evidence type="ECO:0000256" key="3">
    <source>
        <dbReference type="ARBA" id="ARBA00023002"/>
    </source>
</evidence>
<keyword evidence="7" id="KW-0511">Multifunctional enzyme</keyword>
<dbReference type="InterPro" id="IPR028281">
    <property type="entry name" value="Sirohaem_synthase_central"/>
</dbReference>
<keyword evidence="5" id="KW-0456">Lyase</keyword>
<dbReference type="Gene3D" id="3.40.50.720">
    <property type="entry name" value="NAD(P)-binding Rossmann-like Domain"/>
    <property type="match status" value="1"/>
</dbReference>
<dbReference type="Pfam" id="PF13241">
    <property type="entry name" value="NAD_binding_7"/>
    <property type="match status" value="1"/>
</dbReference>
<dbReference type="NCBIfam" id="TIGR01470">
    <property type="entry name" value="cysG_Nterm"/>
    <property type="match status" value="1"/>
</dbReference>
<evidence type="ECO:0000256" key="8">
    <source>
        <dbReference type="ARBA" id="ARBA00047561"/>
    </source>
</evidence>
<dbReference type="OrthoDB" id="9815856at2"/>
<dbReference type="SUPFAM" id="SSF75615">
    <property type="entry name" value="Siroheme synthase middle domains-like"/>
    <property type="match status" value="1"/>
</dbReference>
<dbReference type="RefSeq" id="WP_136775157.1">
    <property type="nucleotide sequence ID" value="NZ_SUMF01000063.1"/>
</dbReference>
<evidence type="ECO:0000256" key="6">
    <source>
        <dbReference type="ARBA" id="ARBA00023244"/>
    </source>
</evidence>
<dbReference type="Gene3D" id="3.30.160.110">
    <property type="entry name" value="Siroheme synthase, domain 2"/>
    <property type="match status" value="1"/>
</dbReference>
<dbReference type="EMBL" id="SUMF01000063">
    <property type="protein sequence ID" value="TJZ62670.1"/>
    <property type="molecule type" value="Genomic_DNA"/>
</dbReference>
<dbReference type="InterPro" id="IPR006367">
    <property type="entry name" value="Sirohaem_synthase_N"/>
</dbReference>
<comment type="caution">
    <text evidence="11">The sequence shown here is derived from an EMBL/GenBank/DDBJ whole genome shotgun (WGS) entry which is preliminary data.</text>
</comment>
<keyword evidence="6" id="KW-0627">Porphyrin biosynthesis</keyword>
<feature type="domain" description="Siroheme synthase central" evidence="10">
    <location>
        <begin position="119"/>
        <end position="145"/>
    </location>
</feature>
<dbReference type="Pfam" id="PF10414">
    <property type="entry name" value="CysG_dimeriser"/>
    <property type="match status" value="1"/>
</dbReference>
<evidence type="ECO:0000259" key="9">
    <source>
        <dbReference type="Pfam" id="PF10414"/>
    </source>
</evidence>
<evidence type="ECO:0000259" key="10">
    <source>
        <dbReference type="Pfam" id="PF14824"/>
    </source>
</evidence>
<dbReference type="InterPro" id="IPR019478">
    <property type="entry name" value="Sirohaem_synthase_dimer_dom"/>
</dbReference>
<evidence type="ECO:0000256" key="2">
    <source>
        <dbReference type="ARBA" id="ARBA00012400"/>
    </source>
</evidence>
<evidence type="ECO:0000256" key="7">
    <source>
        <dbReference type="ARBA" id="ARBA00023268"/>
    </source>
</evidence>
<dbReference type="EC" id="1.3.1.76" evidence="2"/>
<dbReference type="Pfam" id="PF14824">
    <property type="entry name" value="Sirohm_synth_M"/>
    <property type="match status" value="1"/>
</dbReference>
<dbReference type="FunFam" id="3.30.160.110:FF:000001">
    <property type="entry name" value="Siroheme synthase"/>
    <property type="match status" value="1"/>
</dbReference>
<evidence type="ECO:0000313" key="12">
    <source>
        <dbReference type="Proteomes" id="UP000310016"/>
    </source>
</evidence>
<evidence type="ECO:0000256" key="4">
    <source>
        <dbReference type="ARBA" id="ARBA00023027"/>
    </source>
</evidence>
<accession>A0A4U0P5Z5</accession>
<sequence length="187" mass="20515">MDYFPLFLDLRAQPCLLVGGGEVALRKAQLLLAAGGHLTVVAPALCEGLAALREQNRLVHRARRWQPDDLQGMRLAIAATDDTAINADVHHHCEAAGILVNVVDDPARCRFITPSIVDRSPLMIAISSGGNAPVLARLIRARIEAWLPHGYGALAQLAGRLRDRVKARFGHDDRARRRFWEQALDGP</sequence>
<dbReference type="InterPro" id="IPR028161">
    <property type="entry name" value="Met8-like"/>
</dbReference>
<proteinExistence type="predicted"/>
<feature type="non-terminal residue" evidence="11">
    <location>
        <position position="187"/>
    </location>
</feature>
<evidence type="ECO:0000256" key="5">
    <source>
        <dbReference type="ARBA" id="ARBA00023239"/>
    </source>
</evidence>
<evidence type="ECO:0000256" key="1">
    <source>
        <dbReference type="ARBA" id="ARBA00005010"/>
    </source>
</evidence>
<dbReference type="GO" id="GO:0019354">
    <property type="term" value="P:siroheme biosynthetic process"/>
    <property type="evidence" value="ECO:0007669"/>
    <property type="project" value="UniProtKB-UniPathway"/>
</dbReference>
<dbReference type="Gene3D" id="1.10.8.210">
    <property type="entry name" value="Sirohaem synthase, dimerisation domain"/>
    <property type="match status" value="1"/>
</dbReference>
<dbReference type="PANTHER" id="PTHR35330:SF1">
    <property type="entry name" value="SIROHEME BIOSYNTHESIS PROTEIN MET8"/>
    <property type="match status" value="1"/>
</dbReference>
<feature type="domain" description="Sirohaem synthase dimerisation" evidence="9">
    <location>
        <begin position="150"/>
        <end position="187"/>
    </location>
</feature>